<feature type="compositionally biased region" description="Low complexity" evidence="1">
    <location>
        <begin position="42"/>
        <end position="59"/>
    </location>
</feature>
<feature type="compositionally biased region" description="Basic and acidic residues" evidence="1">
    <location>
        <begin position="92"/>
        <end position="101"/>
    </location>
</feature>
<sequence>MKKEIHRMELREAQLKKTQQNLLKELKQVLLNRSSAATDTTLQQQQQQQQQQEQLQPQLQKKEKQQQGGSSIRISKAAAAAATPAASAAVLSKRDLIETRHGSRGGTAQETHQKVVLQRQISALDTKLKEAEGGRPV</sequence>
<keyword evidence="3" id="KW-1185">Reference proteome</keyword>
<organism evidence="2 3">
    <name type="scientific">Eimeria praecox</name>
    <dbReference type="NCBI Taxonomy" id="51316"/>
    <lineage>
        <taxon>Eukaryota</taxon>
        <taxon>Sar</taxon>
        <taxon>Alveolata</taxon>
        <taxon>Apicomplexa</taxon>
        <taxon>Conoidasida</taxon>
        <taxon>Coccidia</taxon>
        <taxon>Eucoccidiorida</taxon>
        <taxon>Eimeriorina</taxon>
        <taxon>Eimeriidae</taxon>
        <taxon>Eimeria</taxon>
    </lineage>
</organism>
<name>U6GTR8_9EIME</name>
<dbReference type="EMBL" id="HG692638">
    <property type="protein sequence ID" value="CDI83641.1"/>
    <property type="molecule type" value="Genomic_DNA"/>
</dbReference>
<feature type="region of interest" description="Disordered" evidence="1">
    <location>
        <begin position="37"/>
        <end position="114"/>
    </location>
</feature>
<dbReference type="VEuPathDB" id="ToxoDB:EPH_0056640"/>
<dbReference type="Proteomes" id="UP000018201">
    <property type="component" value="Unassembled WGS sequence"/>
</dbReference>
<evidence type="ECO:0000313" key="2">
    <source>
        <dbReference type="EMBL" id="CDI83641.1"/>
    </source>
</evidence>
<gene>
    <name evidence="2" type="ORF">EPH_0056640</name>
</gene>
<feature type="compositionally biased region" description="Low complexity" evidence="1">
    <location>
        <begin position="77"/>
        <end position="89"/>
    </location>
</feature>
<accession>U6GTR8</accession>
<evidence type="ECO:0000313" key="3">
    <source>
        <dbReference type="Proteomes" id="UP000018201"/>
    </source>
</evidence>
<protein>
    <submittedName>
        <fullName evidence="2">Uncharacterized protein</fullName>
    </submittedName>
</protein>
<dbReference type="AlphaFoldDB" id="U6GTR8"/>
<reference evidence="2" key="1">
    <citation type="submission" date="2013-10" db="EMBL/GenBank/DDBJ databases">
        <title>Genomic analysis of the causative agents of coccidiosis in chickens.</title>
        <authorList>
            <person name="Reid A.J."/>
            <person name="Blake D."/>
            <person name="Billington K."/>
            <person name="Browne H."/>
            <person name="Dunn M."/>
            <person name="Hung S."/>
            <person name="Kawahara F."/>
            <person name="Miranda-Saavedra D."/>
            <person name="Mourier T."/>
            <person name="Nagra H."/>
            <person name="Otto T.D."/>
            <person name="Rawlings N."/>
            <person name="Sanchez A."/>
            <person name="Sanders M."/>
            <person name="Subramaniam C."/>
            <person name="Tay Y."/>
            <person name="Dear P."/>
            <person name="Doerig C."/>
            <person name="Gruber A."/>
            <person name="Parkinson J."/>
            <person name="Shirley M."/>
            <person name="Wan K.L."/>
            <person name="Berriman M."/>
            <person name="Tomley F."/>
            <person name="Pain A."/>
        </authorList>
    </citation>
    <scope>NUCLEOTIDE SEQUENCE [LARGE SCALE GENOMIC DNA]</scope>
    <source>
        <strain evidence="2">Houghton</strain>
    </source>
</reference>
<proteinExistence type="predicted"/>
<reference evidence="2" key="2">
    <citation type="submission" date="2013-10" db="EMBL/GenBank/DDBJ databases">
        <authorList>
            <person name="Aslett M."/>
        </authorList>
    </citation>
    <scope>NUCLEOTIDE SEQUENCE [LARGE SCALE GENOMIC DNA]</scope>
    <source>
        <strain evidence="2">Houghton</strain>
    </source>
</reference>
<evidence type="ECO:0000256" key="1">
    <source>
        <dbReference type="SAM" id="MobiDB-lite"/>
    </source>
</evidence>